<reference evidence="2" key="1">
    <citation type="journal article" date="2005" name="Nature">
        <title>The map-based sequence of the rice genome.</title>
        <authorList>
            <consortium name="International rice genome sequencing project (IRGSP)"/>
            <person name="Matsumoto T."/>
            <person name="Wu J."/>
            <person name="Kanamori H."/>
            <person name="Katayose Y."/>
            <person name="Fujisawa M."/>
            <person name="Namiki N."/>
            <person name="Mizuno H."/>
            <person name="Yamamoto K."/>
            <person name="Antonio B.A."/>
            <person name="Baba T."/>
            <person name="Sakata K."/>
            <person name="Nagamura Y."/>
            <person name="Aoki H."/>
            <person name="Arikawa K."/>
            <person name="Arita K."/>
            <person name="Bito T."/>
            <person name="Chiden Y."/>
            <person name="Fujitsuka N."/>
            <person name="Fukunaka R."/>
            <person name="Hamada M."/>
            <person name="Harada C."/>
            <person name="Hayashi A."/>
            <person name="Hijishita S."/>
            <person name="Honda M."/>
            <person name="Hosokawa S."/>
            <person name="Ichikawa Y."/>
            <person name="Idonuma A."/>
            <person name="Iijima M."/>
            <person name="Ikeda M."/>
            <person name="Ikeno M."/>
            <person name="Ito K."/>
            <person name="Ito S."/>
            <person name="Ito T."/>
            <person name="Ito Y."/>
            <person name="Ito Y."/>
            <person name="Iwabuchi A."/>
            <person name="Kamiya K."/>
            <person name="Karasawa W."/>
            <person name="Kurita K."/>
            <person name="Katagiri S."/>
            <person name="Kikuta A."/>
            <person name="Kobayashi H."/>
            <person name="Kobayashi N."/>
            <person name="Machita K."/>
            <person name="Maehara T."/>
            <person name="Masukawa M."/>
            <person name="Mizubayashi T."/>
            <person name="Mukai Y."/>
            <person name="Nagasaki H."/>
            <person name="Nagata Y."/>
            <person name="Naito S."/>
            <person name="Nakashima M."/>
            <person name="Nakama Y."/>
            <person name="Nakamichi Y."/>
            <person name="Nakamura M."/>
            <person name="Meguro A."/>
            <person name="Negishi M."/>
            <person name="Ohta I."/>
            <person name="Ohta T."/>
            <person name="Okamoto M."/>
            <person name="Ono N."/>
            <person name="Saji S."/>
            <person name="Sakaguchi M."/>
            <person name="Sakai K."/>
            <person name="Shibata M."/>
            <person name="Shimokawa T."/>
            <person name="Song J."/>
            <person name="Takazaki Y."/>
            <person name="Terasawa K."/>
            <person name="Tsugane M."/>
            <person name="Tsuji K."/>
            <person name="Ueda S."/>
            <person name="Waki K."/>
            <person name="Yamagata H."/>
            <person name="Yamamoto M."/>
            <person name="Yamamoto S."/>
            <person name="Yamane H."/>
            <person name="Yoshiki S."/>
            <person name="Yoshihara R."/>
            <person name="Yukawa K."/>
            <person name="Zhong H."/>
            <person name="Yano M."/>
            <person name="Yuan Q."/>
            <person name="Ouyang S."/>
            <person name="Liu J."/>
            <person name="Jones K.M."/>
            <person name="Gansberger K."/>
            <person name="Moffat K."/>
            <person name="Hill J."/>
            <person name="Bera J."/>
            <person name="Fadrosh D."/>
            <person name="Jin S."/>
            <person name="Johri S."/>
            <person name="Kim M."/>
            <person name="Overton L."/>
            <person name="Reardon M."/>
            <person name="Tsitrin T."/>
            <person name="Vuong H."/>
            <person name="Weaver B."/>
            <person name="Ciecko A."/>
            <person name="Tallon L."/>
            <person name="Jackson J."/>
            <person name="Pai G."/>
            <person name="Aken S.V."/>
            <person name="Utterback T."/>
            <person name="Reidmuller S."/>
            <person name="Feldblyum T."/>
            <person name="Hsiao J."/>
            <person name="Zismann V."/>
            <person name="Iobst S."/>
            <person name="de Vazeille A.R."/>
            <person name="Buell C.R."/>
            <person name="Ying K."/>
            <person name="Li Y."/>
            <person name="Lu T."/>
            <person name="Huang Y."/>
            <person name="Zhao Q."/>
            <person name="Feng Q."/>
            <person name="Zhang L."/>
            <person name="Zhu J."/>
            <person name="Weng Q."/>
            <person name="Mu J."/>
            <person name="Lu Y."/>
            <person name="Fan D."/>
            <person name="Liu Y."/>
            <person name="Guan J."/>
            <person name="Zhang Y."/>
            <person name="Yu S."/>
            <person name="Liu X."/>
            <person name="Zhang Y."/>
            <person name="Hong G."/>
            <person name="Han B."/>
            <person name="Choisne N."/>
            <person name="Demange N."/>
            <person name="Orjeda G."/>
            <person name="Samain S."/>
            <person name="Cattolico L."/>
            <person name="Pelletier E."/>
            <person name="Couloux A."/>
            <person name="Segurens B."/>
            <person name="Wincker P."/>
            <person name="D'Hont A."/>
            <person name="Scarpelli C."/>
            <person name="Weissenbach J."/>
            <person name="Salanoubat M."/>
            <person name="Quetier F."/>
            <person name="Yu Y."/>
            <person name="Kim H.R."/>
            <person name="Rambo T."/>
            <person name="Currie J."/>
            <person name="Collura K."/>
            <person name="Luo M."/>
            <person name="Yang T."/>
            <person name="Ammiraju J.S.S."/>
            <person name="Engler F."/>
            <person name="Soderlund C."/>
            <person name="Wing R.A."/>
            <person name="Palmer L.E."/>
            <person name="de la Bastide M."/>
            <person name="Spiegel L."/>
            <person name="Nascimento L."/>
            <person name="Zutavern T."/>
            <person name="O'Shaughnessy A."/>
            <person name="Dike S."/>
            <person name="Dedhia N."/>
            <person name="Preston R."/>
            <person name="Balija V."/>
            <person name="McCombie W.R."/>
            <person name="Chow T."/>
            <person name="Chen H."/>
            <person name="Chung M."/>
            <person name="Chen C."/>
            <person name="Shaw J."/>
            <person name="Wu H."/>
            <person name="Hsiao K."/>
            <person name="Chao Y."/>
            <person name="Chu M."/>
            <person name="Cheng C."/>
            <person name="Hour A."/>
            <person name="Lee P."/>
            <person name="Lin S."/>
            <person name="Lin Y."/>
            <person name="Liou J."/>
            <person name="Liu S."/>
            <person name="Hsing Y."/>
            <person name="Raghuvanshi S."/>
            <person name="Mohanty A."/>
            <person name="Bharti A.K."/>
            <person name="Gaur A."/>
            <person name="Gupta V."/>
            <person name="Kumar D."/>
            <person name="Ravi V."/>
            <person name="Vij S."/>
            <person name="Kapur A."/>
            <person name="Khurana P."/>
            <person name="Khurana P."/>
            <person name="Khurana J.P."/>
            <person name="Tyagi A.K."/>
            <person name="Gaikwad K."/>
            <person name="Singh A."/>
            <person name="Dalal V."/>
            <person name="Srivastava S."/>
            <person name="Dixit A."/>
            <person name="Pal A.K."/>
            <person name="Ghazi I.A."/>
            <person name="Yadav M."/>
            <person name="Pandit A."/>
            <person name="Bhargava A."/>
            <person name="Sureshbabu K."/>
            <person name="Batra K."/>
            <person name="Sharma T.R."/>
            <person name="Mohapatra T."/>
            <person name="Singh N.K."/>
            <person name="Messing J."/>
            <person name="Nelson A.B."/>
            <person name="Fuks G."/>
            <person name="Kavchok S."/>
            <person name="Keizer G."/>
            <person name="Linton E."/>
            <person name="Llaca V."/>
            <person name="Song R."/>
            <person name="Tanyolac B."/>
            <person name="Young S."/>
            <person name="Ho-Il K."/>
            <person name="Hahn J.H."/>
            <person name="Sangsakoo G."/>
            <person name="Vanavichit A."/>
            <person name="de Mattos Luiz.A.T."/>
            <person name="Zimmer P.D."/>
            <person name="Malone G."/>
            <person name="Dellagostin O."/>
            <person name="de Oliveira A.C."/>
            <person name="Bevan M."/>
            <person name="Bancroft I."/>
            <person name="Minx P."/>
            <person name="Cordum H."/>
            <person name="Wilson R."/>
            <person name="Cheng Z."/>
            <person name="Jin W."/>
            <person name="Jiang J."/>
            <person name="Leong S.A."/>
            <person name="Iwama H."/>
            <person name="Gojobori T."/>
            <person name="Itoh T."/>
            <person name="Niimura Y."/>
            <person name="Fujii Y."/>
            <person name="Habara T."/>
            <person name="Sakai H."/>
            <person name="Sato Y."/>
            <person name="Wilson G."/>
            <person name="Kumar K."/>
            <person name="McCouch S."/>
            <person name="Juretic N."/>
            <person name="Hoen D."/>
            <person name="Wright S."/>
            <person name="Bruskiewich R."/>
            <person name="Bureau T."/>
            <person name="Miyao A."/>
            <person name="Hirochika H."/>
            <person name="Nishikawa T."/>
            <person name="Kadowaki K."/>
            <person name="Sugiura M."/>
            <person name="Burr B."/>
            <person name="Sasaki T."/>
        </authorList>
    </citation>
    <scope>NUCLEOTIDE SEQUENCE [LARGE SCALE GENOMIC DNA]</scope>
    <source>
        <strain evidence="2">cv. Nipponbare</strain>
    </source>
</reference>
<dbReference type="PaxDb" id="39947-A0A0P0VI60"/>
<evidence type="ECO:0000313" key="2">
    <source>
        <dbReference type="Proteomes" id="UP000059680"/>
    </source>
</evidence>
<sequence length="125" mass="14923">MDLKRRDEGAEESFVKPLQLKVKDYPLLGVHISECQIYDLENHMICYQKRRDFTMISSQHKRRPCENKYCHATRVQKGWRRRSGTSPNAGACVVTVYTERRIGRCWQRYWIMLSIRWVTLPSINC</sequence>
<proteinExistence type="predicted"/>
<protein>
    <submittedName>
        <fullName evidence="1">Os02g0313500 protein</fullName>
    </submittedName>
</protein>
<dbReference type="Proteomes" id="UP000059680">
    <property type="component" value="Chromosome 2"/>
</dbReference>
<dbReference type="AlphaFoldDB" id="A0A0P0VI60"/>
<name>A0A0P0VI60_ORYSJ</name>
<accession>A0A0P0VI60</accession>
<dbReference type="STRING" id="39947.A0A0P0VI60"/>
<evidence type="ECO:0000313" key="1">
    <source>
        <dbReference type="EMBL" id="BAS78332.1"/>
    </source>
</evidence>
<dbReference type="InParanoid" id="A0A0P0VI60"/>
<reference evidence="1 2" key="2">
    <citation type="journal article" date="2013" name="Plant Cell Physiol.">
        <title>Rice Annotation Project Database (RAP-DB): an integrative and interactive database for rice genomics.</title>
        <authorList>
            <person name="Sakai H."/>
            <person name="Lee S.S."/>
            <person name="Tanaka T."/>
            <person name="Numa H."/>
            <person name="Kim J."/>
            <person name="Kawahara Y."/>
            <person name="Wakimoto H."/>
            <person name="Yang C.C."/>
            <person name="Iwamoto M."/>
            <person name="Abe T."/>
            <person name="Yamada Y."/>
            <person name="Muto A."/>
            <person name="Inokuchi H."/>
            <person name="Ikemura T."/>
            <person name="Matsumoto T."/>
            <person name="Sasaki T."/>
            <person name="Itoh T."/>
        </authorList>
    </citation>
    <scope>NUCLEOTIDE SEQUENCE [LARGE SCALE GENOMIC DNA]</scope>
    <source>
        <strain evidence="2">cv. Nipponbare</strain>
    </source>
</reference>
<organism evidence="1 2">
    <name type="scientific">Oryza sativa subsp. japonica</name>
    <name type="common">Rice</name>
    <dbReference type="NCBI Taxonomy" id="39947"/>
    <lineage>
        <taxon>Eukaryota</taxon>
        <taxon>Viridiplantae</taxon>
        <taxon>Streptophyta</taxon>
        <taxon>Embryophyta</taxon>
        <taxon>Tracheophyta</taxon>
        <taxon>Spermatophyta</taxon>
        <taxon>Magnoliopsida</taxon>
        <taxon>Liliopsida</taxon>
        <taxon>Poales</taxon>
        <taxon>Poaceae</taxon>
        <taxon>BOP clade</taxon>
        <taxon>Oryzoideae</taxon>
        <taxon>Oryzeae</taxon>
        <taxon>Oryzinae</taxon>
        <taxon>Oryza</taxon>
        <taxon>Oryza sativa</taxon>
    </lineage>
</organism>
<gene>
    <name evidence="1" type="ordered locus">Os02g0313500</name>
    <name evidence="1" type="ORF">OSNPB_020313500</name>
</gene>
<dbReference type="EMBL" id="AP014958">
    <property type="protein sequence ID" value="BAS78332.1"/>
    <property type="molecule type" value="Genomic_DNA"/>
</dbReference>
<keyword evidence="2" id="KW-1185">Reference proteome</keyword>
<dbReference type="Gramene" id="Os02t0313500-01">
    <property type="protein sequence ID" value="Os02t0313500-01"/>
    <property type="gene ID" value="Os02g0313500"/>
</dbReference>
<reference evidence="1 2" key="3">
    <citation type="journal article" date="2013" name="Rice">
        <title>Improvement of the Oryza sativa Nipponbare reference genome using next generation sequence and optical map data.</title>
        <authorList>
            <person name="Kawahara Y."/>
            <person name="de la Bastide M."/>
            <person name="Hamilton J.P."/>
            <person name="Kanamori H."/>
            <person name="McCombie W.R."/>
            <person name="Ouyang S."/>
            <person name="Schwartz D.C."/>
            <person name="Tanaka T."/>
            <person name="Wu J."/>
            <person name="Zhou S."/>
            <person name="Childs K.L."/>
            <person name="Davidson R.M."/>
            <person name="Lin H."/>
            <person name="Quesada-Ocampo L."/>
            <person name="Vaillancourt B."/>
            <person name="Sakai H."/>
            <person name="Lee S.S."/>
            <person name="Kim J."/>
            <person name="Numa H."/>
            <person name="Itoh T."/>
            <person name="Buell C.R."/>
            <person name="Matsumoto T."/>
        </authorList>
    </citation>
    <scope>NUCLEOTIDE SEQUENCE [LARGE SCALE GENOMIC DNA]</scope>
    <source>
        <strain evidence="2">cv. Nipponbare</strain>
    </source>
</reference>